<feature type="transmembrane region" description="Helical" evidence="7">
    <location>
        <begin position="209"/>
        <end position="233"/>
    </location>
</feature>
<evidence type="ECO:0000313" key="10">
    <source>
        <dbReference type="Proteomes" id="UP000481288"/>
    </source>
</evidence>
<comment type="subcellular location">
    <subcellularLocation>
        <location evidence="1">Membrane</location>
        <topology evidence="1">Multi-pass membrane protein</topology>
    </subcellularLocation>
</comment>
<keyword evidence="10" id="KW-1185">Reference proteome</keyword>
<dbReference type="EMBL" id="QGMG01000023">
    <property type="protein sequence ID" value="TVY58854.1"/>
    <property type="molecule type" value="Genomic_DNA"/>
</dbReference>
<dbReference type="Proteomes" id="UP000481288">
    <property type="component" value="Unassembled WGS sequence"/>
</dbReference>
<comment type="similarity">
    <text evidence="5">Belongs to the SAT4 family.</text>
</comment>
<keyword evidence="3 7" id="KW-1133">Transmembrane helix</keyword>
<evidence type="ECO:0000256" key="4">
    <source>
        <dbReference type="ARBA" id="ARBA00023136"/>
    </source>
</evidence>
<evidence type="ECO:0000256" key="3">
    <source>
        <dbReference type="ARBA" id="ARBA00022989"/>
    </source>
</evidence>
<protein>
    <recommendedName>
        <fullName evidence="8">Rhodopsin domain-containing protein</fullName>
    </recommendedName>
</protein>
<evidence type="ECO:0000256" key="6">
    <source>
        <dbReference type="SAM" id="MobiDB-lite"/>
    </source>
</evidence>
<feature type="transmembrane region" description="Helical" evidence="7">
    <location>
        <begin position="12"/>
        <end position="31"/>
    </location>
</feature>
<dbReference type="PANTHER" id="PTHR33048:SF18">
    <property type="entry name" value="INTEGRAL MEMBRANE PROTEIN"/>
    <property type="match status" value="1"/>
</dbReference>
<evidence type="ECO:0000256" key="5">
    <source>
        <dbReference type="ARBA" id="ARBA00038359"/>
    </source>
</evidence>
<dbReference type="PANTHER" id="PTHR33048">
    <property type="entry name" value="PTH11-LIKE INTEGRAL MEMBRANE PROTEIN (AFU_ORTHOLOGUE AFUA_5G11245)"/>
    <property type="match status" value="1"/>
</dbReference>
<evidence type="ECO:0000256" key="2">
    <source>
        <dbReference type="ARBA" id="ARBA00022692"/>
    </source>
</evidence>
<reference evidence="9 10" key="1">
    <citation type="submission" date="2018-05" db="EMBL/GenBank/DDBJ databases">
        <title>Whole genome sequencing for identification of molecular markers to develop diagnostic detection tools for the regulated plant pathogen Lachnellula willkommii.</title>
        <authorList>
            <person name="Giroux E."/>
            <person name="Bilodeau G."/>
        </authorList>
    </citation>
    <scope>NUCLEOTIDE SEQUENCE [LARGE SCALE GENOMIC DNA]</scope>
    <source>
        <strain evidence="9 10">CBS 625.97</strain>
    </source>
</reference>
<keyword evidence="2 7" id="KW-0812">Transmembrane</keyword>
<dbReference type="Pfam" id="PF20684">
    <property type="entry name" value="Fung_rhodopsin"/>
    <property type="match status" value="1"/>
</dbReference>
<dbReference type="OrthoDB" id="444631at2759"/>
<evidence type="ECO:0000259" key="8">
    <source>
        <dbReference type="Pfam" id="PF20684"/>
    </source>
</evidence>
<feature type="region of interest" description="Disordered" evidence="6">
    <location>
        <begin position="273"/>
        <end position="301"/>
    </location>
</feature>
<feature type="transmembrane region" description="Helical" evidence="7">
    <location>
        <begin position="170"/>
        <end position="197"/>
    </location>
</feature>
<proteinExistence type="inferred from homology"/>
<name>A0A7D8UVK7_9HELO</name>
<keyword evidence="4 7" id="KW-0472">Membrane</keyword>
<dbReference type="GO" id="GO:0016020">
    <property type="term" value="C:membrane"/>
    <property type="evidence" value="ECO:0007669"/>
    <property type="project" value="UniProtKB-SubCell"/>
</dbReference>
<feature type="transmembrane region" description="Helical" evidence="7">
    <location>
        <begin position="98"/>
        <end position="116"/>
    </location>
</feature>
<feature type="transmembrane region" description="Helical" evidence="7">
    <location>
        <begin position="245"/>
        <end position="264"/>
    </location>
</feature>
<accession>A0A7D8UVK7</accession>
<dbReference type="InterPro" id="IPR052337">
    <property type="entry name" value="SAT4-like"/>
</dbReference>
<evidence type="ECO:0000256" key="7">
    <source>
        <dbReference type="SAM" id="Phobius"/>
    </source>
</evidence>
<dbReference type="InterPro" id="IPR049326">
    <property type="entry name" value="Rhodopsin_dom_fungi"/>
</dbReference>
<feature type="compositionally biased region" description="Polar residues" evidence="6">
    <location>
        <begin position="275"/>
        <end position="288"/>
    </location>
</feature>
<feature type="transmembrane region" description="Helical" evidence="7">
    <location>
        <begin position="43"/>
        <end position="63"/>
    </location>
</feature>
<sequence length="327" mass="36524">MVLVVSIEVLNAVGWTLASTAIFLTFGRFYIRWRKIGRLGLDDILNGLALIALLCFMATYQAYLPIQYAYELFGLGLGGHDASDDQLLYIQNLNTANIVFFWITLYLVKGTFLALYWTLFNVSKTFRVAWNCVTAYTFISFLATFFAIFWSCGTPNKIANVEACETTSAGTILAFEVMWCALNTFGDILIMLLPLWMLRNIQISRAKKIGLASIAGLVIIDILFDILRTVYTIGSYAANFPNANAVWALCEPTIAVIVCALPTYRTLLSRKKPEPSTSYQNLRGMSSSRKTEAQKSHTASNTYEMDDMNASVYSSRAILKPSNMHAV</sequence>
<evidence type="ECO:0000256" key="1">
    <source>
        <dbReference type="ARBA" id="ARBA00004141"/>
    </source>
</evidence>
<feature type="domain" description="Rhodopsin" evidence="8">
    <location>
        <begin position="28"/>
        <end position="270"/>
    </location>
</feature>
<organism evidence="9 10">
    <name type="scientific">Lachnellula cervina</name>
    <dbReference type="NCBI Taxonomy" id="1316786"/>
    <lineage>
        <taxon>Eukaryota</taxon>
        <taxon>Fungi</taxon>
        <taxon>Dikarya</taxon>
        <taxon>Ascomycota</taxon>
        <taxon>Pezizomycotina</taxon>
        <taxon>Leotiomycetes</taxon>
        <taxon>Helotiales</taxon>
        <taxon>Lachnaceae</taxon>
        <taxon>Lachnellula</taxon>
    </lineage>
</organism>
<evidence type="ECO:0000313" key="9">
    <source>
        <dbReference type="EMBL" id="TVY58854.1"/>
    </source>
</evidence>
<comment type="caution">
    <text evidence="9">The sequence shown here is derived from an EMBL/GenBank/DDBJ whole genome shotgun (WGS) entry which is preliminary data.</text>
</comment>
<gene>
    <name evidence="9" type="ORF">LCER1_G001667</name>
</gene>
<dbReference type="AlphaFoldDB" id="A0A7D8UVK7"/>
<feature type="transmembrane region" description="Helical" evidence="7">
    <location>
        <begin position="128"/>
        <end position="150"/>
    </location>
</feature>